<keyword evidence="3 9" id="KW-0997">Cell inner membrane</keyword>
<evidence type="ECO:0000256" key="10">
    <source>
        <dbReference type="SAM" id="MobiDB-lite"/>
    </source>
</evidence>
<organism evidence="12 13">
    <name type="scientific">Sphingomonas changnyeongensis</name>
    <dbReference type="NCBI Taxonomy" id="2698679"/>
    <lineage>
        <taxon>Bacteria</taxon>
        <taxon>Pseudomonadati</taxon>
        <taxon>Pseudomonadota</taxon>
        <taxon>Alphaproteobacteria</taxon>
        <taxon>Sphingomonadales</taxon>
        <taxon>Sphingomonadaceae</taxon>
        <taxon>Sphingomonas</taxon>
    </lineage>
</organism>
<evidence type="ECO:0000256" key="7">
    <source>
        <dbReference type="ARBA" id="ARBA00023136"/>
    </source>
</evidence>
<dbReference type="InterPro" id="IPR005548">
    <property type="entry name" value="Cell_div_FtsQ/DivIB_C"/>
</dbReference>
<feature type="transmembrane region" description="Helical" evidence="9">
    <location>
        <begin position="54"/>
        <end position="83"/>
    </location>
</feature>
<feature type="domain" description="POTRA" evidence="11">
    <location>
        <begin position="89"/>
        <end position="157"/>
    </location>
</feature>
<keyword evidence="13" id="KW-1185">Reference proteome</keyword>
<dbReference type="GO" id="GO:0043093">
    <property type="term" value="P:FtsZ-dependent cytokinesis"/>
    <property type="evidence" value="ECO:0007669"/>
    <property type="project" value="UniProtKB-UniRule"/>
</dbReference>
<dbReference type="AlphaFoldDB" id="A0A7Z2NUB3"/>
<dbReference type="Pfam" id="PF03799">
    <property type="entry name" value="FtsQ_DivIB_C"/>
    <property type="match status" value="1"/>
</dbReference>
<feature type="region of interest" description="Disordered" evidence="10">
    <location>
        <begin position="301"/>
        <end position="343"/>
    </location>
</feature>
<keyword evidence="5 9" id="KW-0812">Transmembrane</keyword>
<feature type="region of interest" description="Disordered" evidence="10">
    <location>
        <begin position="1"/>
        <end position="21"/>
    </location>
</feature>
<keyword evidence="2 9" id="KW-1003">Cell membrane</keyword>
<evidence type="ECO:0000259" key="11">
    <source>
        <dbReference type="PROSITE" id="PS51779"/>
    </source>
</evidence>
<keyword evidence="8 9" id="KW-0131">Cell cycle</keyword>
<dbReference type="EMBL" id="CP047895">
    <property type="protein sequence ID" value="QHL89591.1"/>
    <property type="molecule type" value="Genomic_DNA"/>
</dbReference>
<accession>A0A7Z2NUB3</accession>
<comment type="similarity">
    <text evidence="9">Belongs to the FtsQ/DivIB family. FtsQ subfamily.</text>
</comment>
<evidence type="ECO:0000256" key="9">
    <source>
        <dbReference type="HAMAP-Rule" id="MF_00911"/>
    </source>
</evidence>
<evidence type="ECO:0000256" key="3">
    <source>
        <dbReference type="ARBA" id="ARBA00022519"/>
    </source>
</evidence>
<evidence type="ECO:0000313" key="12">
    <source>
        <dbReference type="EMBL" id="QHL89591.1"/>
    </source>
</evidence>
<dbReference type="InterPro" id="IPR013685">
    <property type="entry name" value="POTRA_FtsQ_type"/>
</dbReference>
<dbReference type="PANTHER" id="PTHR35851:SF1">
    <property type="entry name" value="CELL DIVISION PROTEIN FTSQ"/>
    <property type="match status" value="1"/>
</dbReference>
<evidence type="ECO:0000313" key="13">
    <source>
        <dbReference type="Proteomes" id="UP000464468"/>
    </source>
</evidence>
<proteinExistence type="inferred from homology"/>
<dbReference type="Gene3D" id="3.10.20.310">
    <property type="entry name" value="membrane protein fhac"/>
    <property type="match status" value="1"/>
</dbReference>
<sequence>MAEARATIRRGAARPAAPARRARATVPARPGLFARLLGLAPISPETVERTVTGAILAGGAAFALLILHLMGVPAMAGAALADLTARAGFQVKRVELNGVNNMDRLTVYAIAFDQHSLAMPLVDLDRVREQLLRYGWIADARVSRRLPDTLVVDLVERRPAAVWQHQGQLRLVDAAGVVLDDVSAVAMPDLPLLIGPGANRHAGALLALVDKVPALRPVLVGATWIGDRRWDLRFQSGETLALPEGDAAAQRALVKFARLDADRRLLGGQFVRFDMRDPTRFVARINRQARAIDEQADEAAIDAGDETAGDGAEGATAPGAGGIRPARPAAPRNGGLAKVSDSI</sequence>
<dbReference type="PROSITE" id="PS51779">
    <property type="entry name" value="POTRA"/>
    <property type="match status" value="1"/>
</dbReference>
<dbReference type="GO" id="GO:0005886">
    <property type="term" value="C:plasma membrane"/>
    <property type="evidence" value="ECO:0007669"/>
    <property type="project" value="UniProtKB-SubCell"/>
</dbReference>
<feature type="compositionally biased region" description="Low complexity" evidence="10">
    <location>
        <begin position="309"/>
        <end position="335"/>
    </location>
</feature>
<comment type="function">
    <text evidence="9">Essential cell division protein.</text>
</comment>
<dbReference type="PANTHER" id="PTHR35851">
    <property type="entry name" value="CELL DIVISION PROTEIN FTSQ"/>
    <property type="match status" value="1"/>
</dbReference>
<dbReference type="InterPro" id="IPR026579">
    <property type="entry name" value="FtsQ"/>
</dbReference>
<evidence type="ECO:0000256" key="4">
    <source>
        <dbReference type="ARBA" id="ARBA00022618"/>
    </source>
</evidence>
<evidence type="ECO:0000256" key="5">
    <source>
        <dbReference type="ARBA" id="ARBA00022692"/>
    </source>
</evidence>
<dbReference type="Proteomes" id="UP000464468">
    <property type="component" value="Chromosome"/>
</dbReference>
<dbReference type="KEGG" id="schy:GVO57_00540"/>
<gene>
    <name evidence="9" type="primary">ftsQ</name>
    <name evidence="12" type="ORF">GVO57_00540</name>
</gene>
<evidence type="ECO:0000256" key="1">
    <source>
        <dbReference type="ARBA" id="ARBA00004370"/>
    </source>
</evidence>
<comment type="subcellular location">
    <subcellularLocation>
        <location evidence="9">Cell inner membrane</location>
        <topology evidence="9">Single-pass type II membrane protein</topology>
    </subcellularLocation>
    <subcellularLocation>
        <location evidence="1">Membrane</location>
    </subcellularLocation>
    <text evidence="9">Localizes to the division septum.</text>
</comment>
<evidence type="ECO:0000256" key="6">
    <source>
        <dbReference type="ARBA" id="ARBA00022989"/>
    </source>
</evidence>
<name>A0A7Z2NUB3_9SPHN</name>
<dbReference type="Pfam" id="PF08478">
    <property type="entry name" value="POTRA_1"/>
    <property type="match status" value="1"/>
</dbReference>
<dbReference type="GO" id="GO:0032153">
    <property type="term" value="C:cell division site"/>
    <property type="evidence" value="ECO:0007669"/>
    <property type="project" value="UniProtKB-UniRule"/>
</dbReference>
<reference evidence="12 13" key="1">
    <citation type="submission" date="2020-01" db="EMBL/GenBank/DDBJ databases">
        <title>Sphingomonas sp. C33 whole genome sequece.</title>
        <authorList>
            <person name="Park C."/>
        </authorList>
    </citation>
    <scope>NUCLEOTIDE SEQUENCE [LARGE SCALE GENOMIC DNA]</scope>
    <source>
        <strain evidence="12 13">C33</strain>
    </source>
</reference>
<evidence type="ECO:0000256" key="8">
    <source>
        <dbReference type="ARBA" id="ARBA00023306"/>
    </source>
</evidence>
<keyword evidence="6 9" id="KW-1133">Transmembrane helix</keyword>
<dbReference type="HAMAP" id="MF_00911">
    <property type="entry name" value="FtsQ_subfam"/>
    <property type="match status" value="1"/>
</dbReference>
<dbReference type="InterPro" id="IPR034746">
    <property type="entry name" value="POTRA"/>
</dbReference>
<protein>
    <recommendedName>
        <fullName evidence="9">Cell division protein FtsQ</fullName>
    </recommendedName>
</protein>
<keyword evidence="7 9" id="KW-0472">Membrane</keyword>
<dbReference type="GO" id="GO:0090529">
    <property type="term" value="P:cell septum assembly"/>
    <property type="evidence" value="ECO:0007669"/>
    <property type="project" value="InterPro"/>
</dbReference>
<keyword evidence="4 9" id="KW-0132">Cell division</keyword>
<evidence type="ECO:0000256" key="2">
    <source>
        <dbReference type="ARBA" id="ARBA00022475"/>
    </source>
</evidence>
<dbReference type="RefSeq" id="WP_160590975.1">
    <property type="nucleotide sequence ID" value="NZ_CP047895.1"/>
</dbReference>